<feature type="non-terminal residue" evidence="1">
    <location>
        <position position="118"/>
    </location>
</feature>
<reference evidence="1" key="1">
    <citation type="submission" date="2021-06" db="EMBL/GenBank/DDBJ databases">
        <authorList>
            <person name="Kallberg Y."/>
            <person name="Tangrot J."/>
            <person name="Rosling A."/>
        </authorList>
    </citation>
    <scope>NUCLEOTIDE SEQUENCE</scope>
    <source>
        <strain evidence="1">MA453B</strain>
    </source>
</reference>
<comment type="caution">
    <text evidence="1">The sequence shown here is derived from an EMBL/GenBank/DDBJ whole genome shotgun (WGS) entry which is preliminary data.</text>
</comment>
<protein>
    <submittedName>
        <fullName evidence="1">16941_t:CDS:1</fullName>
    </submittedName>
</protein>
<name>A0A9N9PKK4_9GLOM</name>
<dbReference type="EMBL" id="CAJVPY010066629">
    <property type="protein sequence ID" value="CAG8825553.1"/>
    <property type="molecule type" value="Genomic_DNA"/>
</dbReference>
<dbReference type="Proteomes" id="UP000789405">
    <property type="component" value="Unassembled WGS sequence"/>
</dbReference>
<sequence length="118" mass="13620">KQGIEVLIFDDVKKHTCKDYDFIAVLSGLSIQLYGMNKKSCEIINRQHGINIERKSFASFILFGSNSISFTTSSDPYFKLRKKILISSINNNIERLYQVSYQEVTSLIKKYKLKSNLN</sequence>
<dbReference type="AlphaFoldDB" id="A0A9N9PKK4"/>
<organism evidence="1 2">
    <name type="scientific">Dentiscutata erythropus</name>
    <dbReference type="NCBI Taxonomy" id="1348616"/>
    <lineage>
        <taxon>Eukaryota</taxon>
        <taxon>Fungi</taxon>
        <taxon>Fungi incertae sedis</taxon>
        <taxon>Mucoromycota</taxon>
        <taxon>Glomeromycotina</taxon>
        <taxon>Glomeromycetes</taxon>
        <taxon>Diversisporales</taxon>
        <taxon>Gigasporaceae</taxon>
        <taxon>Dentiscutata</taxon>
    </lineage>
</organism>
<gene>
    <name evidence="1" type="ORF">DERYTH_LOCUS27925</name>
</gene>
<accession>A0A9N9PKK4</accession>
<keyword evidence="2" id="KW-1185">Reference proteome</keyword>
<evidence type="ECO:0000313" key="2">
    <source>
        <dbReference type="Proteomes" id="UP000789405"/>
    </source>
</evidence>
<feature type="non-terminal residue" evidence="1">
    <location>
        <position position="1"/>
    </location>
</feature>
<proteinExistence type="predicted"/>
<dbReference type="OrthoDB" id="10356380at2759"/>
<evidence type="ECO:0000313" key="1">
    <source>
        <dbReference type="EMBL" id="CAG8825553.1"/>
    </source>
</evidence>